<proteinExistence type="predicted"/>
<sequence>MTVRIGISPISWQNDDLPDLTAAYTMEQALREAREIGYTGVERGRRMPADTEGLRSYLTANGLFLCGGWCSGNLLVNDVKTEIEAVRQQVQQFAALKAPCIVYAECSNTVQGNIAVPVNNRPKFAAADVRAYGAKLSELAKWMADQGVTLAYHHHMGSFIESEDDVNALMEGSTPEVKLLFDTGHLLFGGADVMRVLNRWADRVHHVHFKDIRPDVVAEVRANNRSFLDAVIAGAFTVPGDGCIDFQAVADKLKAMDYHGWIVVEAEQDPAKAPPYEYSKMGYEHILKVCAQAGLTIDHSRPT</sequence>
<dbReference type="NCBIfam" id="TIGR04379">
    <property type="entry name" value="myo_inos_iolE"/>
    <property type="match status" value="1"/>
</dbReference>
<keyword evidence="3" id="KW-1185">Reference proteome</keyword>
<dbReference type="InterPro" id="IPR030823">
    <property type="entry name" value="IolE/MocC"/>
</dbReference>
<evidence type="ECO:0000313" key="3">
    <source>
        <dbReference type="Proteomes" id="UP001515660"/>
    </source>
</evidence>
<evidence type="ECO:0000313" key="2">
    <source>
        <dbReference type="EMBL" id="NHB77915.1"/>
    </source>
</evidence>
<dbReference type="InterPro" id="IPR050312">
    <property type="entry name" value="IolE/XylAMocC-like"/>
</dbReference>
<dbReference type="GO" id="GO:0050114">
    <property type="term" value="F:myo-inosose-2 dehydratase activity"/>
    <property type="evidence" value="ECO:0007669"/>
    <property type="project" value="UniProtKB-EC"/>
</dbReference>
<evidence type="ECO:0000259" key="1">
    <source>
        <dbReference type="Pfam" id="PF01261"/>
    </source>
</evidence>
<organism evidence="2 3">
    <name type="scientific">Rhodobacter calidifons</name>
    <dbReference type="NCBI Taxonomy" id="2715277"/>
    <lineage>
        <taxon>Bacteria</taxon>
        <taxon>Pseudomonadati</taxon>
        <taxon>Pseudomonadota</taxon>
        <taxon>Alphaproteobacteria</taxon>
        <taxon>Rhodobacterales</taxon>
        <taxon>Rhodobacter group</taxon>
        <taxon>Rhodobacter</taxon>
    </lineage>
</organism>
<gene>
    <name evidence="2" type="primary">iolE</name>
    <name evidence="2" type="ORF">G8O29_14430</name>
</gene>
<feature type="domain" description="Xylose isomerase-like TIM barrel" evidence="1">
    <location>
        <begin position="30"/>
        <end position="274"/>
    </location>
</feature>
<dbReference type="Pfam" id="PF01261">
    <property type="entry name" value="AP_endonuc_2"/>
    <property type="match status" value="1"/>
</dbReference>
<dbReference type="PANTHER" id="PTHR12110">
    <property type="entry name" value="HYDROXYPYRUVATE ISOMERASE"/>
    <property type="match status" value="1"/>
</dbReference>
<dbReference type="Proteomes" id="UP001515660">
    <property type="component" value="Unassembled WGS sequence"/>
</dbReference>
<dbReference type="SUPFAM" id="SSF51658">
    <property type="entry name" value="Xylose isomerase-like"/>
    <property type="match status" value="1"/>
</dbReference>
<comment type="caution">
    <text evidence="2">The sequence shown here is derived from an EMBL/GenBank/DDBJ whole genome shotgun (WGS) entry which is preliminary data.</text>
</comment>
<dbReference type="EC" id="4.2.1.44" evidence="2"/>
<name>A0ABX0G9D1_9RHOB</name>
<dbReference type="PANTHER" id="PTHR12110:SF41">
    <property type="entry name" value="INOSOSE DEHYDRATASE"/>
    <property type="match status" value="1"/>
</dbReference>
<reference evidence="2 3" key="1">
    <citation type="journal article" date="2022" name="Microorganisms">
        <title>Genome Sequence and Characterization of a Xanthorhodopsin-Containing, Aerobic Anoxygenic Phototrophic Rhodobacter Species, Isolated from Mesophilic Conditions at Yellowstone National Park.</title>
        <authorList>
            <person name="Kyndt J.A."/>
            <person name="Robertson S."/>
            <person name="Shoffstall I.B."/>
            <person name="Ramaley R.F."/>
            <person name="Meyer T.E."/>
        </authorList>
    </citation>
    <scope>NUCLEOTIDE SEQUENCE [LARGE SCALE GENOMIC DNA]</scope>
    <source>
        <strain evidence="2 3">M37P</strain>
    </source>
</reference>
<protein>
    <submittedName>
        <fullName evidence="2">Myo-inosose-2 dehydratase</fullName>
        <ecNumber evidence="2">4.2.1.44</ecNumber>
    </submittedName>
</protein>
<dbReference type="RefSeq" id="WP_166403933.1">
    <property type="nucleotide sequence ID" value="NZ_JAANHS010000013.1"/>
</dbReference>
<dbReference type="InterPro" id="IPR036237">
    <property type="entry name" value="Xyl_isomerase-like_sf"/>
</dbReference>
<keyword evidence="2" id="KW-0456">Lyase</keyword>
<dbReference type="Gene3D" id="3.20.20.150">
    <property type="entry name" value="Divalent-metal-dependent TIM barrel enzymes"/>
    <property type="match status" value="1"/>
</dbReference>
<dbReference type="EMBL" id="JAANHS010000013">
    <property type="protein sequence ID" value="NHB77915.1"/>
    <property type="molecule type" value="Genomic_DNA"/>
</dbReference>
<dbReference type="InterPro" id="IPR013022">
    <property type="entry name" value="Xyl_isomerase-like_TIM-brl"/>
</dbReference>
<accession>A0ABX0G9D1</accession>